<reference evidence="4" key="1">
    <citation type="journal article" date="2023" name="Mol. Biol. Evol.">
        <title>Third-Generation Sequencing Reveals the Adaptive Role of the Epigenome in Three Deep-Sea Polychaetes.</title>
        <authorList>
            <person name="Perez M."/>
            <person name="Aroh O."/>
            <person name="Sun Y."/>
            <person name="Lan Y."/>
            <person name="Juniper S.K."/>
            <person name="Young C.R."/>
            <person name="Angers B."/>
            <person name="Qian P.Y."/>
        </authorList>
    </citation>
    <scope>NUCLEOTIDE SEQUENCE</scope>
    <source>
        <strain evidence="4">P08H-3</strain>
    </source>
</reference>
<dbReference type="PROSITE" id="PS50007">
    <property type="entry name" value="PIPLC_X_DOMAIN"/>
    <property type="match status" value="1"/>
</dbReference>
<dbReference type="EMBL" id="JAODUP010000658">
    <property type="protein sequence ID" value="KAK2145776.1"/>
    <property type="molecule type" value="Genomic_DNA"/>
</dbReference>
<dbReference type="FunFam" id="3.20.20.190:FF:000032">
    <property type="entry name" value="Glycerophosphoryl diester phosphodiesterase, putative"/>
    <property type="match status" value="1"/>
</dbReference>
<protein>
    <recommendedName>
        <fullName evidence="6">Glycerophosphocholine phosphodiesterase GPCPD1</fullName>
    </recommendedName>
</protein>
<evidence type="ECO:0000256" key="1">
    <source>
        <dbReference type="ARBA" id="ARBA00022801"/>
    </source>
</evidence>
<dbReference type="Pfam" id="PF25329">
    <property type="entry name" value="C2_GDE1"/>
    <property type="match status" value="1"/>
</dbReference>
<dbReference type="InterPro" id="IPR013784">
    <property type="entry name" value="Carb-bd-like_fold"/>
</dbReference>
<evidence type="ECO:0000259" key="3">
    <source>
        <dbReference type="PROSITE" id="PS51704"/>
    </source>
</evidence>
<dbReference type="InterPro" id="IPR057506">
    <property type="entry name" value="C2_GPCPD1"/>
</dbReference>
<dbReference type="PROSITE" id="PS51704">
    <property type="entry name" value="GP_PDE"/>
    <property type="match status" value="1"/>
</dbReference>
<dbReference type="Gene3D" id="3.20.20.190">
    <property type="entry name" value="Phosphatidylinositol (PI) phosphodiesterase"/>
    <property type="match status" value="1"/>
</dbReference>
<dbReference type="Gene3D" id="2.60.40.10">
    <property type="entry name" value="Immunoglobulins"/>
    <property type="match status" value="1"/>
</dbReference>
<feature type="domain" description="CBM20" evidence="2">
    <location>
        <begin position="25"/>
        <end position="152"/>
    </location>
</feature>
<keyword evidence="1" id="KW-0378">Hydrolase</keyword>
<dbReference type="Proteomes" id="UP001208570">
    <property type="component" value="Unassembled WGS sequence"/>
</dbReference>
<dbReference type="SUPFAM" id="SSF51695">
    <property type="entry name" value="PLC-like phosphodiesterases"/>
    <property type="match status" value="1"/>
</dbReference>
<keyword evidence="5" id="KW-1185">Reference proteome</keyword>
<dbReference type="Pfam" id="PF03009">
    <property type="entry name" value="GDPD"/>
    <property type="match status" value="1"/>
</dbReference>
<evidence type="ECO:0008006" key="6">
    <source>
        <dbReference type="Google" id="ProtNLM"/>
    </source>
</evidence>
<dbReference type="InterPro" id="IPR030395">
    <property type="entry name" value="GP_PDE_dom"/>
</dbReference>
<dbReference type="InterPro" id="IPR013783">
    <property type="entry name" value="Ig-like_fold"/>
</dbReference>
<evidence type="ECO:0000313" key="5">
    <source>
        <dbReference type="Proteomes" id="UP001208570"/>
    </source>
</evidence>
<dbReference type="PROSITE" id="PS51166">
    <property type="entry name" value="CBM20"/>
    <property type="match status" value="1"/>
</dbReference>
<comment type="caution">
    <text evidence="4">The sequence shown here is derived from an EMBL/GenBank/DDBJ whole genome shotgun (WGS) entry which is preliminary data.</text>
</comment>
<dbReference type="PANTHER" id="PTHR22958">
    <property type="entry name" value="GLYCEROPHOSPHORYL DIESTER PHOSPHODIESTERASE"/>
    <property type="match status" value="1"/>
</dbReference>
<gene>
    <name evidence="4" type="ORF">LSH36_658g01018</name>
</gene>
<accession>A0AAD9J4A3</accession>
<organism evidence="4 5">
    <name type="scientific">Paralvinella palmiformis</name>
    <dbReference type="NCBI Taxonomy" id="53620"/>
    <lineage>
        <taxon>Eukaryota</taxon>
        <taxon>Metazoa</taxon>
        <taxon>Spiralia</taxon>
        <taxon>Lophotrochozoa</taxon>
        <taxon>Annelida</taxon>
        <taxon>Polychaeta</taxon>
        <taxon>Sedentaria</taxon>
        <taxon>Canalipalpata</taxon>
        <taxon>Terebellida</taxon>
        <taxon>Terebelliformia</taxon>
        <taxon>Alvinellidae</taxon>
        <taxon>Paralvinella</taxon>
    </lineage>
</organism>
<dbReference type="GO" id="GO:0047389">
    <property type="term" value="F:glycerophosphocholine phosphodiesterase activity"/>
    <property type="evidence" value="ECO:0007669"/>
    <property type="project" value="TreeGrafter"/>
</dbReference>
<dbReference type="Pfam" id="PF00686">
    <property type="entry name" value="CBM_20"/>
    <property type="match status" value="1"/>
</dbReference>
<sequence length="642" mass="73217">MGCFIRELPLGYMYVQGFTRVEVALCQGIMVLVKFRLAVEDGAEDEDDVYIVGNCDELGQWNQENGIKLIRHDQSEESSDRHSHWYITLEIGSTKKLEYRYFLGRTMCELPSSTEDKSCTLMTVQWWEGGPTPRQVDLADESNVQLNDSFGIIGNKSVKYPGWLTGQKEIRLVIDNNSFKMVDKKAQSLLDYRIKCLPLNASQEDHDPHLIRNKMLYLDLSEEMTEYKSQPEFGVSVKQDSVITFRVQTVSDCDLFIHIFIYQELPGVDNDLPLVGHSVVLAANLFSSSRGALQIPVHGNKLRMCGQITLDYLVVKPLPSYTCTMSTSDALEWRNSHRLQYVGHRGMGMCRAGKHIYNENTIQSFSEAAVHGADFVEFDVQLTKDLVPVIFHDFNCRLSCNSFSGAQQSSHDVAVLSLTYDQLKKLKIGFSEEGTGNSVLYENDKPKQGDDNHLFPTVLEAFNTVTPQLGFNIEVKYPMKLESGELEDGVQTFMDMNKYLDVLLENILLHAGERNIVLTSFNTDVCIMLRLKQNRYPVSFLTQGMTERYLLYKDRRTHDIPKVICLAKAEHFLGVNPITEYVLRDPTLVQKARDLDLILIPWGDKNHDQNIEKQLKERGVHAIICDNIHEVIKPEKSINNNF</sequence>
<dbReference type="AlphaFoldDB" id="A0AAD9J4A3"/>
<dbReference type="InterPro" id="IPR002044">
    <property type="entry name" value="CBM20"/>
</dbReference>
<dbReference type="GO" id="GO:2001070">
    <property type="term" value="F:starch binding"/>
    <property type="evidence" value="ECO:0007669"/>
    <property type="project" value="InterPro"/>
</dbReference>
<dbReference type="SMART" id="SM01065">
    <property type="entry name" value="CBM_2"/>
    <property type="match status" value="1"/>
</dbReference>
<evidence type="ECO:0000313" key="4">
    <source>
        <dbReference type="EMBL" id="KAK2145776.1"/>
    </source>
</evidence>
<feature type="domain" description="GP-PDE" evidence="3">
    <location>
        <begin position="345"/>
        <end position="635"/>
    </location>
</feature>
<dbReference type="PANTHER" id="PTHR22958:SF1">
    <property type="entry name" value="GLYCEROPHOSPHOCHOLINE PHOSPHODIESTERASE GPCPD1"/>
    <property type="match status" value="1"/>
</dbReference>
<dbReference type="InterPro" id="IPR017946">
    <property type="entry name" value="PLC-like_Pdiesterase_TIM-brl"/>
</dbReference>
<dbReference type="InterPro" id="IPR051578">
    <property type="entry name" value="GDPD"/>
</dbReference>
<name>A0AAD9J4A3_9ANNE</name>
<proteinExistence type="predicted"/>
<dbReference type="SUPFAM" id="SSF49452">
    <property type="entry name" value="Starch-binding domain-like"/>
    <property type="match status" value="1"/>
</dbReference>
<dbReference type="GO" id="GO:0046475">
    <property type="term" value="P:glycerophospholipid catabolic process"/>
    <property type="evidence" value="ECO:0007669"/>
    <property type="project" value="TreeGrafter"/>
</dbReference>
<evidence type="ECO:0000259" key="2">
    <source>
        <dbReference type="PROSITE" id="PS51166"/>
    </source>
</evidence>